<dbReference type="InterPro" id="IPR005175">
    <property type="entry name" value="PPC_dom"/>
</dbReference>
<reference evidence="7 8" key="1">
    <citation type="journal article" date="2023" name="Plants (Basel)">
        <title>Bridging the Gap: Combining Genomics and Transcriptomics Approaches to Understand Stylosanthes scabra, an Orphan Legume from the Brazilian Caatinga.</title>
        <authorList>
            <person name="Ferreira-Neto J.R.C."/>
            <person name="da Silva M.D."/>
            <person name="Binneck E."/>
            <person name="de Melo N.F."/>
            <person name="da Silva R.H."/>
            <person name="de Melo A.L.T.M."/>
            <person name="Pandolfi V."/>
            <person name="Bustamante F.O."/>
            <person name="Brasileiro-Vidal A.C."/>
            <person name="Benko-Iseppon A.M."/>
        </authorList>
    </citation>
    <scope>NUCLEOTIDE SEQUENCE [LARGE SCALE GENOMIC DNA]</scope>
    <source>
        <tissue evidence="7">Leaves</tissue>
    </source>
</reference>
<gene>
    <name evidence="7" type="ORF">PIB30_010647</name>
</gene>
<feature type="compositionally biased region" description="Polar residues" evidence="5">
    <location>
        <begin position="33"/>
        <end position="51"/>
    </location>
</feature>
<proteinExistence type="predicted"/>
<evidence type="ECO:0000256" key="4">
    <source>
        <dbReference type="ARBA" id="ARBA00023242"/>
    </source>
</evidence>
<evidence type="ECO:0000313" key="8">
    <source>
        <dbReference type="Proteomes" id="UP001341840"/>
    </source>
</evidence>
<dbReference type="EMBL" id="JASCZI010151060">
    <property type="protein sequence ID" value="MED6168314.1"/>
    <property type="molecule type" value="Genomic_DNA"/>
</dbReference>
<evidence type="ECO:0000313" key="7">
    <source>
        <dbReference type="EMBL" id="MED6168314.1"/>
    </source>
</evidence>
<evidence type="ECO:0000256" key="2">
    <source>
        <dbReference type="ARBA" id="ARBA00023125"/>
    </source>
</evidence>
<feature type="compositionally biased region" description="Basic and acidic residues" evidence="5">
    <location>
        <begin position="18"/>
        <end position="27"/>
    </location>
</feature>
<evidence type="ECO:0000256" key="1">
    <source>
        <dbReference type="ARBA" id="ARBA00023015"/>
    </source>
</evidence>
<dbReference type="PANTHER" id="PTHR31100">
    <property type="entry name" value="AT-HOOK MOTIF NUCLEAR-LOCALIZED PROTEIN 15"/>
    <property type="match status" value="1"/>
</dbReference>
<dbReference type="PROSITE" id="PS51742">
    <property type="entry name" value="PPC"/>
    <property type="match status" value="1"/>
</dbReference>
<evidence type="ECO:0000256" key="3">
    <source>
        <dbReference type="ARBA" id="ARBA00023163"/>
    </source>
</evidence>
<keyword evidence="4" id="KW-0539">Nucleus</keyword>
<keyword evidence="1" id="KW-0805">Transcription regulation</keyword>
<dbReference type="PANTHER" id="PTHR31100:SF63">
    <property type="entry name" value="AT-HOOK MOTIF NUCLEAR-LOCALIZED PROTEIN"/>
    <property type="match status" value="1"/>
</dbReference>
<dbReference type="InterPro" id="IPR014476">
    <property type="entry name" value="AHL15-29"/>
</dbReference>
<protein>
    <recommendedName>
        <fullName evidence="6">PPC domain-containing protein</fullName>
    </recommendedName>
</protein>
<name>A0ABU6V5G0_9FABA</name>
<dbReference type="CDD" id="cd11378">
    <property type="entry name" value="DUF296"/>
    <property type="match status" value="1"/>
</dbReference>
<keyword evidence="2" id="KW-0238">DNA-binding</keyword>
<dbReference type="Proteomes" id="UP001341840">
    <property type="component" value="Unassembled WGS sequence"/>
</dbReference>
<evidence type="ECO:0000256" key="5">
    <source>
        <dbReference type="SAM" id="MobiDB-lite"/>
    </source>
</evidence>
<feature type="region of interest" description="Disordered" evidence="5">
    <location>
        <begin position="16"/>
        <end position="54"/>
    </location>
</feature>
<sequence>MVDNDIKYSLLSQIPQTSKHESLDHHRPGSFATPPSDSVNSATKNDANQTGNKRKTISDIERYILVPPVNTNNDGIPFLGFKKPRGRPRGSKNKPKLPIFLRKVNENGMRPILIQMAPGVDVIGALINFAVRRHIRISILSACGSISEAAIHNTLPLNTNAIGLSMRGPFNMMSLSGTYYDGHVRPACSSFSILLGGTHGQVFGGIVAGKVVTAGTVNVMVASFERTEFYALQLNANGGYDDVNSKENNNTVRISTYKAGNPITRQTAVTKLVPLHIGNYSGGGGNIASAATTNLKNEIVVIDDNYQI</sequence>
<feature type="domain" description="PPC" evidence="6">
    <location>
        <begin position="106"/>
        <end position="246"/>
    </location>
</feature>
<evidence type="ECO:0000259" key="6">
    <source>
        <dbReference type="PROSITE" id="PS51742"/>
    </source>
</evidence>
<organism evidence="7 8">
    <name type="scientific">Stylosanthes scabra</name>
    <dbReference type="NCBI Taxonomy" id="79078"/>
    <lineage>
        <taxon>Eukaryota</taxon>
        <taxon>Viridiplantae</taxon>
        <taxon>Streptophyta</taxon>
        <taxon>Embryophyta</taxon>
        <taxon>Tracheophyta</taxon>
        <taxon>Spermatophyta</taxon>
        <taxon>Magnoliopsida</taxon>
        <taxon>eudicotyledons</taxon>
        <taxon>Gunneridae</taxon>
        <taxon>Pentapetalae</taxon>
        <taxon>rosids</taxon>
        <taxon>fabids</taxon>
        <taxon>Fabales</taxon>
        <taxon>Fabaceae</taxon>
        <taxon>Papilionoideae</taxon>
        <taxon>50 kb inversion clade</taxon>
        <taxon>dalbergioids sensu lato</taxon>
        <taxon>Dalbergieae</taxon>
        <taxon>Pterocarpus clade</taxon>
        <taxon>Stylosanthes</taxon>
    </lineage>
</organism>
<dbReference type="Gene3D" id="3.30.1330.80">
    <property type="entry name" value="Hypothetical protein, similar to alpha- acetolactate decarboxylase, domain 2"/>
    <property type="match status" value="1"/>
</dbReference>
<accession>A0ABU6V5G0</accession>
<dbReference type="Pfam" id="PF03479">
    <property type="entry name" value="PCC"/>
    <property type="match status" value="1"/>
</dbReference>
<comment type="caution">
    <text evidence="7">The sequence shown here is derived from an EMBL/GenBank/DDBJ whole genome shotgun (WGS) entry which is preliminary data.</text>
</comment>
<dbReference type="SUPFAM" id="SSF117856">
    <property type="entry name" value="AF0104/ALDC/Ptd012-like"/>
    <property type="match status" value="1"/>
</dbReference>
<keyword evidence="3" id="KW-0804">Transcription</keyword>
<keyword evidence="8" id="KW-1185">Reference proteome</keyword>